<reference evidence="4 5" key="1">
    <citation type="submission" date="2015-12" db="EMBL/GenBank/DDBJ databases">
        <authorList>
            <person name="Shamseldin A."/>
            <person name="Moawad H."/>
            <person name="Abd El-Rahim W.M."/>
            <person name="Sadowsky M.J."/>
        </authorList>
    </citation>
    <scope>NUCLEOTIDE SEQUENCE [LARGE SCALE GENOMIC DNA]</scope>
    <source>
        <strain evidence="4 5">S43</strain>
    </source>
</reference>
<feature type="region of interest" description="Disordered" evidence="1">
    <location>
        <begin position="99"/>
        <end position="123"/>
    </location>
</feature>
<feature type="signal peptide" evidence="3">
    <location>
        <begin position="1"/>
        <end position="32"/>
    </location>
</feature>
<keyword evidence="2" id="KW-0472">Membrane</keyword>
<proteinExistence type="predicted"/>
<feature type="compositionally biased region" description="Basic and acidic residues" evidence="1">
    <location>
        <begin position="110"/>
        <end position="123"/>
    </location>
</feature>
<feature type="transmembrane region" description="Helical" evidence="2">
    <location>
        <begin position="69"/>
        <end position="90"/>
    </location>
</feature>
<dbReference type="RefSeq" id="WP_101852066.1">
    <property type="nucleotide sequence ID" value="NZ_LOMZ01000001.1"/>
</dbReference>
<protein>
    <recommendedName>
        <fullName evidence="6">ATP synthase protein I</fullName>
    </recommendedName>
</protein>
<feature type="compositionally biased region" description="Low complexity" evidence="1">
    <location>
        <begin position="99"/>
        <end position="109"/>
    </location>
</feature>
<gene>
    <name evidence="4" type="ORF">AUQ48_09890</name>
</gene>
<dbReference type="EMBL" id="LOMZ01000001">
    <property type="protein sequence ID" value="PLC12480.1"/>
    <property type="molecule type" value="Genomic_DNA"/>
</dbReference>
<comment type="caution">
    <text evidence="4">The sequence shown here is derived from an EMBL/GenBank/DDBJ whole genome shotgun (WGS) entry which is preliminary data.</text>
</comment>
<name>A0A2N4T2N6_9MICC</name>
<evidence type="ECO:0008006" key="6">
    <source>
        <dbReference type="Google" id="ProtNLM"/>
    </source>
</evidence>
<dbReference type="AlphaFoldDB" id="A0A2N4T2N6"/>
<organism evidence="4 5">
    <name type="scientific">Kocuria flava</name>
    <dbReference type="NCBI Taxonomy" id="446860"/>
    <lineage>
        <taxon>Bacteria</taxon>
        <taxon>Bacillati</taxon>
        <taxon>Actinomycetota</taxon>
        <taxon>Actinomycetes</taxon>
        <taxon>Micrococcales</taxon>
        <taxon>Micrococcaceae</taxon>
        <taxon>Kocuria</taxon>
    </lineage>
</organism>
<evidence type="ECO:0000256" key="1">
    <source>
        <dbReference type="SAM" id="MobiDB-lite"/>
    </source>
</evidence>
<keyword evidence="3" id="KW-0732">Signal</keyword>
<keyword evidence="2" id="KW-0812">Transmembrane</keyword>
<sequence>MSPALLSALAGAGLVAAVAALTLAVTALTARAATPVAAPALAATYVLKVLVLGWVLLTVPAPEALERPWFSAGAAAGVVGWLAAAAALAARWHRRAGAARTAARPAGTGPDHDPDPDPEGARP</sequence>
<feature type="chain" id="PRO_5014859354" description="ATP synthase protein I" evidence="3">
    <location>
        <begin position="33"/>
        <end position="123"/>
    </location>
</feature>
<dbReference type="Proteomes" id="UP000234632">
    <property type="component" value="Unassembled WGS sequence"/>
</dbReference>
<accession>A0A2N4T2N6</accession>
<evidence type="ECO:0000256" key="2">
    <source>
        <dbReference type="SAM" id="Phobius"/>
    </source>
</evidence>
<evidence type="ECO:0000313" key="4">
    <source>
        <dbReference type="EMBL" id="PLC12480.1"/>
    </source>
</evidence>
<evidence type="ECO:0000256" key="3">
    <source>
        <dbReference type="SAM" id="SignalP"/>
    </source>
</evidence>
<evidence type="ECO:0000313" key="5">
    <source>
        <dbReference type="Proteomes" id="UP000234632"/>
    </source>
</evidence>
<keyword evidence="2" id="KW-1133">Transmembrane helix</keyword>